<evidence type="ECO:0000313" key="2">
    <source>
        <dbReference type="EMBL" id="MCB7482385.1"/>
    </source>
</evidence>
<dbReference type="EMBL" id="JAJBZG010000005">
    <property type="protein sequence ID" value="MCB7482385.1"/>
    <property type="molecule type" value="Genomic_DNA"/>
</dbReference>
<keyword evidence="3" id="KW-1185">Reference proteome</keyword>
<sequence length="180" mass="20336">MKKTVSQFIKPALIFILMFSALSCSNDKLEEEVLETYDFKIEKAESVHDQLEMLTKAMRRFHNFNVAVDQGYIPVSPLVPGMGVHYAKLEYVDMNFEILKPEILVYHPDENGVMQFVAAEYLIPVEGCDPELNYTPPSDGFLGDQDHWHLNCAAGGWTLHAWVGLENEAGVFAPFNPALQ</sequence>
<evidence type="ECO:0000256" key="1">
    <source>
        <dbReference type="SAM" id="SignalP"/>
    </source>
</evidence>
<dbReference type="Proteomes" id="UP001139414">
    <property type="component" value="Unassembled WGS sequence"/>
</dbReference>
<dbReference type="AlphaFoldDB" id="A0A9X1LLB4"/>
<dbReference type="PROSITE" id="PS51257">
    <property type="entry name" value="PROKAR_LIPOPROTEIN"/>
    <property type="match status" value="1"/>
</dbReference>
<feature type="signal peptide" evidence="1">
    <location>
        <begin position="1"/>
        <end position="25"/>
    </location>
</feature>
<dbReference type="RefSeq" id="WP_229341949.1">
    <property type="nucleotide sequence ID" value="NZ_JAJBZG010000005.1"/>
</dbReference>
<gene>
    <name evidence="2" type="ORF">LGQ90_14025</name>
</gene>
<comment type="caution">
    <text evidence="2">The sequence shown here is derived from an EMBL/GenBank/DDBJ whole genome shotgun (WGS) entry which is preliminary data.</text>
</comment>
<evidence type="ECO:0000313" key="3">
    <source>
        <dbReference type="Proteomes" id="UP001139414"/>
    </source>
</evidence>
<name>A0A9X1LLB4_9FLAO</name>
<accession>A0A9X1LLB4</accession>
<keyword evidence="1" id="KW-0732">Signal</keyword>
<proteinExistence type="predicted"/>
<feature type="chain" id="PRO_5040966790" evidence="1">
    <location>
        <begin position="26"/>
        <end position="180"/>
    </location>
</feature>
<protein>
    <submittedName>
        <fullName evidence="2">Uncharacterized protein</fullName>
    </submittedName>
</protein>
<organism evidence="2 3">
    <name type="scientific">Christiangramia sediminis</name>
    <dbReference type="NCBI Taxonomy" id="2881336"/>
    <lineage>
        <taxon>Bacteria</taxon>
        <taxon>Pseudomonadati</taxon>
        <taxon>Bacteroidota</taxon>
        <taxon>Flavobacteriia</taxon>
        <taxon>Flavobacteriales</taxon>
        <taxon>Flavobacteriaceae</taxon>
        <taxon>Christiangramia</taxon>
    </lineage>
</organism>
<reference evidence="2" key="1">
    <citation type="submission" date="2021-10" db="EMBL/GenBank/DDBJ databases">
        <title>Gramella sp. ASW11-100T, isolated from marine sediment.</title>
        <authorList>
            <person name="Xia C."/>
        </authorList>
    </citation>
    <scope>NUCLEOTIDE SEQUENCE</scope>
    <source>
        <strain evidence="2">ASW11-100</strain>
    </source>
</reference>